<keyword evidence="6" id="KW-1185">Reference proteome</keyword>
<proteinExistence type="predicted"/>
<feature type="region of interest" description="Disordered" evidence="1">
    <location>
        <begin position="395"/>
        <end position="417"/>
    </location>
</feature>
<keyword evidence="2" id="KW-0472">Membrane</keyword>
<comment type="caution">
    <text evidence="5">The sequence shown here is derived from an EMBL/GenBank/DDBJ whole genome shotgun (WGS) entry which is preliminary data.</text>
</comment>
<feature type="transmembrane region" description="Helical" evidence="2">
    <location>
        <begin position="89"/>
        <end position="109"/>
    </location>
</feature>
<dbReference type="InterPro" id="IPR032816">
    <property type="entry name" value="VTT_dom"/>
</dbReference>
<name>A0AB34IYA7_PRYPA</name>
<keyword evidence="3" id="KW-0732">Signal</keyword>
<accession>A0AB34IYA7</accession>
<dbReference type="AlphaFoldDB" id="A0AB34IYA7"/>
<evidence type="ECO:0000313" key="6">
    <source>
        <dbReference type="Proteomes" id="UP001515480"/>
    </source>
</evidence>
<protein>
    <recommendedName>
        <fullName evidence="4">VTT domain-containing protein</fullName>
    </recommendedName>
</protein>
<dbReference type="PANTHER" id="PTHR46826:SF1">
    <property type="entry name" value="TVP38_TMEM64 FAMILY MEMBRANE PROTEIN YDJX"/>
    <property type="match status" value="1"/>
</dbReference>
<dbReference type="Proteomes" id="UP001515480">
    <property type="component" value="Unassembled WGS sequence"/>
</dbReference>
<organism evidence="5 6">
    <name type="scientific">Prymnesium parvum</name>
    <name type="common">Toxic golden alga</name>
    <dbReference type="NCBI Taxonomy" id="97485"/>
    <lineage>
        <taxon>Eukaryota</taxon>
        <taxon>Haptista</taxon>
        <taxon>Haptophyta</taxon>
        <taxon>Prymnesiophyceae</taxon>
        <taxon>Prymnesiales</taxon>
        <taxon>Prymnesiaceae</taxon>
        <taxon>Prymnesium</taxon>
    </lineage>
</organism>
<dbReference type="InterPro" id="IPR053240">
    <property type="entry name" value="VTT_domain"/>
</dbReference>
<feature type="transmembrane region" description="Helical" evidence="2">
    <location>
        <begin position="148"/>
        <end position="174"/>
    </location>
</feature>
<evidence type="ECO:0000256" key="3">
    <source>
        <dbReference type="SAM" id="SignalP"/>
    </source>
</evidence>
<feature type="chain" id="PRO_5044286862" description="VTT domain-containing protein" evidence="3">
    <location>
        <begin position="27"/>
        <end position="513"/>
    </location>
</feature>
<feature type="domain" description="VTT" evidence="4">
    <location>
        <begin position="170"/>
        <end position="287"/>
    </location>
</feature>
<sequence>MPPVPRARSTLCLLFLAAPLCACLRASPHPTLVPPPHGLRARPSLCSLDDQREVWQFREGAALRAYALLLEWKAEEAARRRRRAEEAGAAGKAAFVASAAAVVVGALVLRLGGRAALVSLLGLDAISELGVGGKIDEVLAYADGLGAWALLAFLGAWVVAKVFLVDVLSLALAFSSGVLFGGVLEGALLSSLGATLGSLAAFSLSRTLLADKAREAIAARPVARGLAKVVEDDGFKTVFVLRLSPVLPLPTGAYPYIYGTSRLRALPFAAGYFLGSLKPYLLDAYLGVVSKQLLDGEAMDGEKDVLLLVGVGALVLVGVFAGELAAESWEQVRAEVRAHQLEAAAAPPAEAWDGMIGPFNASGAVPPRVRQETAEVWKTLLGFCEALWPQAQREELRKRGEAPASEEEPAEEAQKAETMARLAAWSLDGPQPWRQLYSATLFSAALAATCRKYWEDIEAPAAQTAAASNATLTDGLLAAASNTSAAEARRAEIDARMAQIDAQIERLERGDEP</sequence>
<reference evidence="5 6" key="1">
    <citation type="journal article" date="2024" name="Science">
        <title>Giant polyketide synthase enzymes in the biosynthesis of giant marine polyether toxins.</title>
        <authorList>
            <person name="Fallon T.R."/>
            <person name="Shende V.V."/>
            <person name="Wierzbicki I.H."/>
            <person name="Pendleton A.L."/>
            <person name="Watervoot N.F."/>
            <person name="Auber R.P."/>
            <person name="Gonzalez D.J."/>
            <person name="Wisecaver J.H."/>
            <person name="Moore B.S."/>
        </authorList>
    </citation>
    <scope>NUCLEOTIDE SEQUENCE [LARGE SCALE GENOMIC DNA]</scope>
    <source>
        <strain evidence="5 6">12B1</strain>
    </source>
</reference>
<dbReference type="EMBL" id="JBGBPQ010000017">
    <property type="protein sequence ID" value="KAL1508131.1"/>
    <property type="molecule type" value="Genomic_DNA"/>
</dbReference>
<evidence type="ECO:0000313" key="5">
    <source>
        <dbReference type="EMBL" id="KAL1508131.1"/>
    </source>
</evidence>
<dbReference type="PANTHER" id="PTHR46826">
    <property type="match status" value="1"/>
</dbReference>
<dbReference type="Pfam" id="PF09335">
    <property type="entry name" value="VTT_dom"/>
    <property type="match status" value="1"/>
</dbReference>
<feature type="signal peptide" evidence="3">
    <location>
        <begin position="1"/>
        <end position="26"/>
    </location>
</feature>
<gene>
    <name evidence="5" type="ORF">AB1Y20_007719</name>
</gene>
<keyword evidence="2" id="KW-1133">Transmembrane helix</keyword>
<evidence type="ECO:0000256" key="2">
    <source>
        <dbReference type="SAM" id="Phobius"/>
    </source>
</evidence>
<evidence type="ECO:0000259" key="4">
    <source>
        <dbReference type="Pfam" id="PF09335"/>
    </source>
</evidence>
<keyword evidence="2" id="KW-0812">Transmembrane</keyword>
<evidence type="ECO:0000256" key="1">
    <source>
        <dbReference type="SAM" id="MobiDB-lite"/>
    </source>
</evidence>